<organism evidence="1 2">
    <name type="scientific">Batillaria attramentaria</name>
    <dbReference type="NCBI Taxonomy" id="370345"/>
    <lineage>
        <taxon>Eukaryota</taxon>
        <taxon>Metazoa</taxon>
        <taxon>Spiralia</taxon>
        <taxon>Lophotrochozoa</taxon>
        <taxon>Mollusca</taxon>
        <taxon>Gastropoda</taxon>
        <taxon>Caenogastropoda</taxon>
        <taxon>Sorbeoconcha</taxon>
        <taxon>Cerithioidea</taxon>
        <taxon>Batillariidae</taxon>
        <taxon>Batillaria</taxon>
    </lineage>
</organism>
<sequence length="209" mass="23040">DGVNCQAVRHDMPAGSHVFRTGSAPDAAIETDGHSPDKRERCFPGLVRRGSPPGQDWCSGATERMKTEAVRPIGVVSNAHCIIPDVTAPSTPRLGHIPILCHRCTFDCSRRRYKLPTCQYETIASSQHDTRSLSVPVCNACDKARHKKIISINKNLPRTPAPLNPRCPINTEVPWPVHANTWAHTPLIILAIRSTLTCHHQSHQSKMSS</sequence>
<comment type="caution">
    <text evidence="1">The sequence shown here is derived from an EMBL/GenBank/DDBJ whole genome shotgun (WGS) entry which is preliminary data.</text>
</comment>
<reference evidence="1 2" key="1">
    <citation type="journal article" date="2023" name="Sci. Data">
        <title>Genome assembly of the Korean intertidal mud-creeper Batillaria attramentaria.</title>
        <authorList>
            <person name="Patra A.K."/>
            <person name="Ho P.T."/>
            <person name="Jun S."/>
            <person name="Lee S.J."/>
            <person name="Kim Y."/>
            <person name="Won Y.J."/>
        </authorList>
    </citation>
    <scope>NUCLEOTIDE SEQUENCE [LARGE SCALE GENOMIC DNA]</scope>
    <source>
        <strain evidence="1">Wonlab-2016</strain>
    </source>
</reference>
<evidence type="ECO:0000313" key="1">
    <source>
        <dbReference type="EMBL" id="KAK7498623.1"/>
    </source>
</evidence>
<feature type="non-terminal residue" evidence="1">
    <location>
        <position position="1"/>
    </location>
</feature>
<proteinExistence type="predicted"/>
<dbReference type="AlphaFoldDB" id="A0ABD0LGV3"/>
<protein>
    <submittedName>
        <fullName evidence="1">Uncharacterized protein</fullName>
    </submittedName>
</protein>
<dbReference type="Proteomes" id="UP001519460">
    <property type="component" value="Unassembled WGS sequence"/>
</dbReference>
<name>A0ABD0LGV3_9CAEN</name>
<dbReference type="EMBL" id="JACVVK020000050">
    <property type="protein sequence ID" value="KAK7498623.1"/>
    <property type="molecule type" value="Genomic_DNA"/>
</dbReference>
<keyword evidence="2" id="KW-1185">Reference proteome</keyword>
<gene>
    <name evidence="1" type="ORF">BaRGS_00010283</name>
</gene>
<accession>A0ABD0LGV3</accession>
<evidence type="ECO:0000313" key="2">
    <source>
        <dbReference type="Proteomes" id="UP001519460"/>
    </source>
</evidence>